<dbReference type="OrthoDB" id="270189at2759"/>
<sequence>MAIVHLPPLLCLICDPCLNTPEFWRRRKSRRCWKRAGSGDAVDKSQNMVWVDLEMTGLNVDKHTIVEIATIVTDGQLNIIAEGPNLVIHQSEEVLDKMDDWCKNTFAKNGLTERIRNSKISLAEAEQQTLDFLAKYTNKGVSPLAGNSVHADRRFIIKYMPKIDKHLHYRIIDVSTIKELCRRWYPKELSEAPPKKLAHLALDDIRESIDELKYYRRTVFK</sequence>
<dbReference type="GO" id="GO:0003676">
    <property type="term" value="F:nucleic acid binding"/>
    <property type="evidence" value="ECO:0007669"/>
    <property type="project" value="InterPro"/>
</dbReference>
<name>A0A2A2L7J8_9BILA</name>
<evidence type="ECO:0000256" key="2">
    <source>
        <dbReference type="ARBA" id="ARBA00022722"/>
    </source>
</evidence>
<evidence type="ECO:0000259" key="6">
    <source>
        <dbReference type="SMART" id="SM00479"/>
    </source>
</evidence>
<dbReference type="EMBL" id="LIAE01007072">
    <property type="protein sequence ID" value="PAV82246.1"/>
    <property type="molecule type" value="Genomic_DNA"/>
</dbReference>
<dbReference type="Pfam" id="PF00929">
    <property type="entry name" value="RNase_T"/>
    <property type="match status" value="1"/>
</dbReference>
<dbReference type="Proteomes" id="UP000218231">
    <property type="component" value="Unassembled WGS sequence"/>
</dbReference>
<gene>
    <name evidence="7" type="ORF">WR25_24502</name>
</gene>
<keyword evidence="2" id="KW-0540">Nuclease</keyword>
<organism evidence="7 8">
    <name type="scientific">Diploscapter pachys</name>
    <dbReference type="NCBI Taxonomy" id="2018661"/>
    <lineage>
        <taxon>Eukaryota</taxon>
        <taxon>Metazoa</taxon>
        <taxon>Ecdysozoa</taxon>
        <taxon>Nematoda</taxon>
        <taxon>Chromadorea</taxon>
        <taxon>Rhabditida</taxon>
        <taxon>Rhabditina</taxon>
        <taxon>Rhabditomorpha</taxon>
        <taxon>Rhabditoidea</taxon>
        <taxon>Rhabditidae</taxon>
        <taxon>Diploscapter</taxon>
    </lineage>
</organism>
<evidence type="ECO:0000256" key="3">
    <source>
        <dbReference type="ARBA" id="ARBA00022801"/>
    </source>
</evidence>
<dbReference type="FunFam" id="3.30.420.10:FF:000003">
    <property type="entry name" value="Oligoribonuclease"/>
    <property type="match status" value="1"/>
</dbReference>
<protein>
    <recommendedName>
        <fullName evidence="5">Probable oligoribonuclease</fullName>
    </recommendedName>
</protein>
<dbReference type="InterPro" id="IPR012337">
    <property type="entry name" value="RNaseH-like_sf"/>
</dbReference>
<dbReference type="InterPro" id="IPR036397">
    <property type="entry name" value="RNaseH_sf"/>
</dbReference>
<keyword evidence="4" id="KW-0269">Exonuclease</keyword>
<evidence type="ECO:0000256" key="5">
    <source>
        <dbReference type="ARBA" id="ARBA00072681"/>
    </source>
</evidence>
<dbReference type="Gene3D" id="3.30.420.10">
    <property type="entry name" value="Ribonuclease H-like superfamily/Ribonuclease H"/>
    <property type="match status" value="1"/>
</dbReference>
<dbReference type="PANTHER" id="PTHR11046">
    <property type="entry name" value="OLIGORIBONUCLEASE, MITOCHONDRIAL"/>
    <property type="match status" value="1"/>
</dbReference>
<evidence type="ECO:0000313" key="7">
    <source>
        <dbReference type="EMBL" id="PAV82246.1"/>
    </source>
</evidence>
<accession>A0A2A2L7J8</accession>
<dbReference type="AlphaFoldDB" id="A0A2A2L7J8"/>
<evidence type="ECO:0000313" key="8">
    <source>
        <dbReference type="Proteomes" id="UP000218231"/>
    </source>
</evidence>
<keyword evidence="3" id="KW-0378">Hydrolase</keyword>
<dbReference type="InterPro" id="IPR013520">
    <property type="entry name" value="Ribonucl_H"/>
</dbReference>
<dbReference type="SMART" id="SM00479">
    <property type="entry name" value="EXOIII"/>
    <property type="match status" value="1"/>
</dbReference>
<evidence type="ECO:0000256" key="1">
    <source>
        <dbReference type="ARBA" id="ARBA00009921"/>
    </source>
</evidence>
<comment type="similarity">
    <text evidence="1">Belongs to the oligoribonuclease family.</text>
</comment>
<reference evidence="7 8" key="1">
    <citation type="journal article" date="2017" name="Curr. Biol.">
        <title>Genome architecture and evolution of a unichromosomal asexual nematode.</title>
        <authorList>
            <person name="Fradin H."/>
            <person name="Zegar C."/>
            <person name="Gutwein M."/>
            <person name="Lucas J."/>
            <person name="Kovtun M."/>
            <person name="Corcoran D."/>
            <person name="Baugh L.R."/>
            <person name="Kiontke K."/>
            <person name="Gunsalus K."/>
            <person name="Fitch D.H."/>
            <person name="Piano F."/>
        </authorList>
    </citation>
    <scope>NUCLEOTIDE SEQUENCE [LARGE SCALE GENOMIC DNA]</scope>
    <source>
        <strain evidence="7">PF1309</strain>
    </source>
</reference>
<dbReference type="PANTHER" id="PTHR11046:SF0">
    <property type="entry name" value="OLIGORIBONUCLEASE, MITOCHONDRIAL"/>
    <property type="match status" value="1"/>
</dbReference>
<dbReference type="InterPro" id="IPR022894">
    <property type="entry name" value="Oligoribonuclease"/>
</dbReference>
<dbReference type="CDD" id="cd06135">
    <property type="entry name" value="Orn"/>
    <property type="match status" value="1"/>
</dbReference>
<keyword evidence="8" id="KW-1185">Reference proteome</keyword>
<dbReference type="HAMAP" id="MF_00045">
    <property type="entry name" value="Oligoribonuclease"/>
    <property type="match status" value="1"/>
</dbReference>
<comment type="caution">
    <text evidence="7">The sequence shown here is derived from an EMBL/GenBank/DDBJ whole genome shotgun (WGS) entry which is preliminary data.</text>
</comment>
<dbReference type="NCBIfam" id="NF003765">
    <property type="entry name" value="PRK05359.1"/>
    <property type="match status" value="1"/>
</dbReference>
<dbReference type="SUPFAM" id="SSF53098">
    <property type="entry name" value="Ribonuclease H-like"/>
    <property type="match status" value="1"/>
</dbReference>
<feature type="domain" description="Exonuclease" evidence="6">
    <location>
        <begin position="47"/>
        <end position="221"/>
    </location>
</feature>
<dbReference type="GO" id="GO:0000175">
    <property type="term" value="F:3'-5'-RNA exonuclease activity"/>
    <property type="evidence" value="ECO:0007669"/>
    <property type="project" value="InterPro"/>
</dbReference>
<dbReference type="STRING" id="2018661.A0A2A2L7J8"/>
<evidence type="ECO:0000256" key="4">
    <source>
        <dbReference type="ARBA" id="ARBA00022839"/>
    </source>
</evidence>
<proteinExistence type="inferred from homology"/>